<dbReference type="OrthoDB" id="155383at2"/>
<dbReference type="EMBL" id="CP034587">
    <property type="protein sequence ID" value="AZQ71347.1"/>
    <property type="molecule type" value="Genomic_DNA"/>
</dbReference>
<feature type="domain" description="Protein kinase" evidence="5">
    <location>
        <begin position="18"/>
        <end position="278"/>
    </location>
</feature>
<sequence length="762" mass="78797">MGAFETLEPEDPRQVGRYRIVARLGSGGMGQVYLARSPGRRLLAVKVVRPELARDDEFRRRFAREVAAAKRVNGAFTAVVVDADPDGSPAWLATVYVPGVPLNEAVAAHGPWAARSVLALGAGLAEALEAIHAAGVVHRDLKPSNVLLAADGPRVIDFGISAAADASVLTRTGSVIGTPGFMSPEQLVGQPIGPASDVFALGSVLAYVATGVGPFGRGAPHALHYRAVHEQPDLAPLPPEVRDIVAACLAKQPHRRPALAALLDWLTTMDGSNEAPTLRLSEPGWMPDSIARLVREHTSAPLLHTPPPALPGTPPETPRPVPGTPASVRPSAASQPPAEPPGPTVAPEPKAHPAPAPAGEQHEPVPRPSVGETHSAEQRTDPATPSPGHPSGRRPRLSRRLVLLGLSGTALTAATVLIAWETRDSGTPSTDPAPEPGGKSSPDGAPGTRRWSFATGSGVDSSPSVAEGIVYVGSNDGKLYAVDAGTGRQRWAFPTDDHVGSSPTVANGVVYVGSQDTKVYAVDAITGRQRWAFPTTASVYSSPVVADGIVYVGSGVKLYAIEADTGKQRWASSLDGLAASTPMVVGGIVYAGTSFQLCAVDADTGKQRWAFPTSGGASSSAAVAGGVVYVAGWEGKLYAVEADTGKQRWTFSTSGRVYSSPTVADGVVYVGGMDHKLYAVGADTGKPRWTLSAGSEVSSSPTVADGVVYVGSTGGKLYAVKADTGELRWAFSAGAALISSPVVAHGVVYVGSRDKKLYAVYA</sequence>
<dbReference type="InterPro" id="IPR011047">
    <property type="entry name" value="Quinoprotein_ADH-like_sf"/>
</dbReference>
<dbReference type="Gene3D" id="2.130.10.10">
    <property type="entry name" value="YVTN repeat-like/Quinoprotein amine dehydrogenase"/>
    <property type="match status" value="2"/>
</dbReference>
<feature type="region of interest" description="Disordered" evidence="4">
    <location>
        <begin position="422"/>
        <end position="464"/>
    </location>
</feature>
<dbReference type="InterPro" id="IPR002372">
    <property type="entry name" value="PQQ_rpt_dom"/>
</dbReference>
<evidence type="ECO:0000256" key="1">
    <source>
        <dbReference type="ARBA" id="ARBA00022741"/>
    </source>
</evidence>
<feature type="compositionally biased region" description="Polar residues" evidence="4">
    <location>
        <begin position="454"/>
        <end position="464"/>
    </location>
</feature>
<evidence type="ECO:0000313" key="6">
    <source>
        <dbReference type="EMBL" id="AZQ71347.1"/>
    </source>
</evidence>
<feature type="compositionally biased region" description="Pro residues" evidence="4">
    <location>
        <begin position="337"/>
        <end position="356"/>
    </location>
</feature>
<dbReference type="Pfam" id="PF13360">
    <property type="entry name" value="PQQ_2"/>
    <property type="match status" value="2"/>
</dbReference>
<feature type="compositionally biased region" description="Low complexity" evidence="4">
    <location>
        <begin position="324"/>
        <end position="336"/>
    </location>
</feature>
<keyword evidence="2 3" id="KW-0067">ATP-binding</keyword>
<organism evidence="6 7">
    <name type="scientific">Streptomyces luteoverticillatus</name>
    <name type="common">Streptoverticillium luteoverticillatus</name>
    <dbReference type="NCBI Taxonomy" id="66425"/>
    <lineage>
        <taxon>Bacteria</taxon>
        <taxon>Bacillati</taxon>
        <taxon>Actinomycetota</taxon>
        <taxon>Actinomycetes</taxon>
        <taxon>Kitasatosporales</taxon>
        <taxon>Streptomycetaceae</taxon>
        <taxon>Streptomyces</taxon>
    </lineage>
</organism>
<dbReference type="InterPro" id="IPR017441">
    <property type="entry name" value="Protein_kinase_ATP_BS"/>
</dbReference>
<dbReference type="PANTHER" id="PTHR34512">
    <property type="entry name" value="CELL SURFACE PROTEIN"/>
    <property type="match status" value="1"/>
</dbReference>
<accession>A0A3Q9FV29</accession>
<feature type="binding site" evidence="3">
    <location>
        <position position="46"/>
    </location>
    <ligand>
        <name>ATP</name>
        <dbReference type="ChEBI" id="CHEBI:30616"/>
    </ligand>
</feature>
<dbReference type="InterPro" id="IPR011009">
    <property type="entry name" value="Kinase-like_dom_sf"/>
</dbReference>
<dbReference type="RefSeq" id="WP_126913903.1">
    <property type="nucleotide sequence ID" value="NZ_CP034587.1"/>
</dbReference>
<dbReference type="PANTHER" id="PTHR34512:SF30">
    <property type="entry name" value="OUTER MEMBRANE PROTEIN ASSEMBLY FACTOR BAMB"/>
    <property type="match status" value="1"/>
</dbReference>
<dbReference type="Gene3D" id="3.30.200.20">
    <property type="entry name" value="Phosphorylase Kinase, domain 1"/>
    <property type="match status" value="1"/>
</dbReference>
<dbReference type="Proteomes" id="UP000267900">
    <property type="component" value="Chromosome"/>
</dbReference>
<feature type="region of interest" description="Disordered" evidence="4">
    <location>
        <begin position="301"/>
        <end position="396"/>
    </location>
</feature>
<dbReference type="AlphaFoldDB" id="A0A3Q9FV29"/>
<dbReference type="SMART" id="SM00220">
    <property type="entry name" value="S_TKc"/>
    <property type="match status" value="1"/>
</dbReference>
<dbReference type="Gene3D" id="1.10.510.10">
    <property type="entry name" value="Transferase(Phosphotransferase) domain 1"/>
    <property type="match status" value="1"/>
</dbReference>
<gene>
    <name evidence="6" type="ORF">EKH77_09080</name>
</gene>
<dbReference type="CDD" id="cd14014">
    <property type="entry name" value="STKc_PknB_like"/>
    <property type="match status" value="1"/>
</dbReference>
<keyword evidence="6" id="KW-0418">Kinase</keyword>
<proteinExistence type="predicted"/>
<dbReference type="InterPro" id="IPR000719">
    <property type="entry name" value="Prot_kinase_dom"/>
</dbReference>
<feature type="compositionally biased region" description="Pro residues" evidence="4">
    <location>
        <begin position="304"/>
        <end position="323"/>
    </location>
</feature>
<dbReference type="PROSITE" id="PS50011">
    <property type="entry name" value="PROTEIN_KINASE_DOM"/>
    <property type="match status" value="1"/>
</dbReference>
<dbReference type="GO" id="GO:0005524">
    <property type="term" value="F:ATP binding"/>
    <property type="evidence" value="ECO:0007669"/>
    <property type="project" value="UniProtKB-UniRule"/>
</dbReference>
<keyword evidence="1 3" id="KW-0547">Nucleotide-binding</keyword>
<reference evidence="6 7" key="1">
    <citation type="submission" date="2018-12" db="EMBL/GenBank/DDBJ databases">
        <title>The whole draft genome of Streptomyce luteoverticillatus CGMCC 15060.</title>
        <authorList>
            <person name="Feng Z."/>
            <person name="Chen G."/>
            <person name="Zhang J."/>
            <person name="Zhu H."/>
            <person name="Yu X."/>
            <person name="Zhang W."/>
            <person name="Zhang X."/>
        </authorList>
    </citation>
    <scope>NUCLEOTIDE SEQUENCE [LARGE SCALE GENOMIC DNA]</scope>
    <source>
        <strain evidence="6 7">CGMCC 15060</strain>
    </source>
</reference>
<dbReference type="InterPro" id="IPR008271">
    <property type="entry name" value="Ser/Thr_kinase_AS"/>
</dbReference>
<dbReference type="Pfam" id="PF00069">
    <property type="entry name" value="Pkinase"/>
    <property type="match status" value="1"/>
</dbReference>
<evidence type="ECO:0000259" key="5">
    <source>
        <dbReference type="PROSITE" id="PS50011"/>
    </source>
</evidence>
<dbReference type="SUPFAM" id="SSF50998">
    <property type="entry name" value="Quinoprotein alcohol dehydrogenase-like"/>
    <property type="match status" value="2"/>
</dbReference>
<dbReference type="SUPFAM" id="SSF56112">
    <property type="entry name" value="Protein kinase-like (PK-like)"/>
    <property type="match status" value="1"/>
</dbReference>
<dbReference type="GO" id="GO:0004672">
    <property type="term" value="F:protein kinase activity"/>
    <property type="evidence" value="ECO:0007669"/>
    <property type="project" value="InterPro"/>
</dbReference>
<evidence type="ECO:0000256" key="3">
    <source>
        <dbReference type="PROSITE-ProRule" id="PRU10141"/>
    </source>
</evidence>
<dbReference type="SMART" id="SM00564">
    <property type="entry name" value="PQQ"/>
    <property type="match status" value="7"/>
</dbReference>
<evidence type="ECO:0000256" key="4">
    <source>
        <dbReference type="SAM" id="MobiDB-lite"/>
    </source>
</evidence>
<evidence type="ECO:0000313" key="7">
    <source>
        <dbReference type="Proteomes" id="UP000267900"/>
    </source>
</evidence>
<keyword evidence="7" id="KW-1185">Reference proteome</keyword>
<dbReference type="InterPro" id="IPR015943">
    <property type="entry name" value="WD40/YVTN_repeat-like_dom_sf"/>
</dbReference>
<protein>
    <submittedName>
        <fullName evidence="6">Serine/threonine-protein kinase</fullName>
    </submittedName>
</protein>
<keyword evidence="6" id="KW-0808">Transferase</keyword>
<dbReference type="PROSITE" id="PS00108">
    <property type="entry name" value="PROTEIN_KINASE_ST"/>
    <property type="match status" value="1"/>
</dbReference>
<evidence type="ECO:0000256" key="2">
    <source>
        <dbReference type="ARBA" id="ARBA00022840"/>
    </source>
</evidence>
<dbReference type="Gene3D" id="2.40.128.630">
    <property type="match status" value="1"/>
</dbReference>
<dbReference type="InterPro" id="IPR018391">
    <property type="entry name" value="PQQ_b-propeller_rpt"/>
</dbReference>
<name>A0A3Q9FV29_STRLT</name>
<dbReference type="PROSITE" id="PS00107">
    <property type="entry name" value="PROTEIN_KINASE_ATP"/>
    <property type="match status" value="1"/>
</dbReference>